<dbReference type="Gene3D" id="3.30.465.10">
    <property type="match status" value="1"/>
</dbReference>
<dbReference type="InterPro" id="IPR016169">
    <property type="entry name" value="FAD-bd_PCMH_sub2"/>
</dbReference>
<evidence type="ECO:0000313" key="6">
    <source>
        <dbReference type="Proteomes" id="UP000094849"/>
    </source>
</evidence>
<gene>
    <name evidence="5" type="ORF">A3196_08330</name>
</gene>
<evidence type="ECO:0000259" key="4">
    <source>
        <dbReference type="PROSITE" id="PS51387"/>
    </source>
</evidence>
<evidence type="ECO:0000256" key="1">
    <source>
        <dbReference type="ARBA" id="ARBA00005466"/>
    </source>
</evidence>
<evidence type="ECO:0000313" key="5">
    <source>
        <dbReference type="EMBL" id="ODB96760.1"/>
    </source>
</evidence>
<dbReference type="SUPFAM" id="SSF56176">
    <property type="entry name" value="FAD-binding/transporter-associated domain-like"/>
    <property type="match status" value="1"/>
</dbReference>
<protein>
    <submittedName>
        <fullName evidence="5">FAD-linked oxidase</fullName>
    </submittedName>
</protein>
<dbReference type="InterPro" id="IPR036318">
    <property type="entry name" value="FAD-bd_PCMH-like_sf"/>
</dbReference>
<dbReference type="InterPro" id="IPR050432">
    <property type="entry name" value="FAD-linked_Oxidoreductases_BP"/>
</dbReference>
<comment type="similarity">
    <text evidence="1">Belongs to the oxygen-dependent FAD-linked oxidoreductase family.</text>
</comment>
<dbReference type="Pfam" id="PF01565">
    <property type="entry name" value="FAD_binding_4"/>
    <property type="match status" value="1"/>
</dbReference>
<dbReference type="PANTHER" id="PTHR13878">
    <property type="entry name" value="GULONOLACTONE OXIDASE"/>
    <property type="match status" value="1"/>
</dbReference>
<dbReference type="Proteomes" id="UP000094849">
    <property type="component" value="Unassembled WGS sequence"/>
</dbReference>
<accession>A0A1E2UPT2</accession>
<dbReference type="GO" id="GO:0016491">
    <property type="term" value="F:oxidoreductase activity"/>
    <property type="evidence" value="ECO:0007669"/>
    <property type="project" value="UniProtKB-KW"/>
</dbReference>
<evidence type="ECO:0000256" key="2">
    <source>
        <dbReference type="ARBA" id="ARBA00022827"/>
    </source>
</evidence>
<dbReference type="PROSITE" id="PS51387">
    <property type="entry name" value="FAD_PCMH"/>
    <property type="match status" value="1"/>
</dbReference>
<dbReference type="RefSeq" id="WP_069024356.1">
    <property type="nucleotide sequence ID" value="NZ_LVJZ01000003.1"/>
</dbReference>
<dbReference type="STRING" id="1818881.A3196_08330"/>
<keyword evidence="2" id="KW-0274">FAD</keyword>
<sequence length="440" mass="49722">MTNRSYQSWAGYPVVNHEARKMNWQTDSLPLEGSDGKSFLPYGNGRSYGDVCLNDGGIVIDCRGLNHFIEFDAEHGVLRCEAGVTLQEILHFTVPKGWFLSVTPGTQFVTVGGAIANDVHGKNHHKAGTFGQHVNRFELLRSDGSRRICSADENSEWYQATIGGLGLTGVITWAEIRLRPVKSALIDQEVIRYSNLAEFFEIARASDQDYEHTVAWIDCLAQGDQLGRGLFIRGNYSDTVQNSSIRQPKFNLTVPVEPPFTLINSMTLKMFNTVYYNKQRKVQTKGQVHYKPFFYPLDAIYQWNRIYGSKGFFQYQCALPVEQMEDAMREILERISSTGLGSFLTVLKLFGDKPSPGLLSFPMPGATLALDFPNYGQKTLDLLNQLDEVTRSVGGRVNPSKDARMSSADFQLHFTNWRKMEDYIDPRISSSFWRRVTAES</sequence>
<keyword evidence="2" id="KW-0285">Flavoprotein</keyword>
<proteinExistence type="inferred from homology"/>
<dbReference type="AlphaFoldDB" id="A0A1E2UPT2"/>
<keyword evidence="3" id="KW-0560">Oxidoreductase</keyword>
<keyword evidence="6" id="KW-1185">Reference proteome</keyword>
<dbReference type="PANTHER" id="PTHR13878:SF53">
    <property type="entry name" value="CYTOKININ DEHYDROGENASE 6"/>
    <property type="match status" value="1"/>
</dbReference>
<dbReference type="InterPro" id="IPR016166">
    <property type="entry name" value="FAD-bd_PCMH"/>
</dbReference>
<organism evidence="5 6">
    <name type="scientific">Candidatus Thiodiazotropha endoloripes</name>
    <dbReference type="NCBI Taxonomy" id="1818881"/>
    <lineage>
        <taxon>Bacteria</taxon>
        <taxon>Pseudomonadati</taxon>
        <taxon>Pseudomonadota</taxon>
        <taxon>Gammaproteobacteria</taxon>
        <taxon>Chromatiales</taxon>
        <taxon>Sedimenticolaceae</taxon>
        <taxon>Candidatus Thiodiazotropha</taxon>
    </lineage>
</organism>
<comment type="caution">
    <text evidence="5">The sequence shown here is derived from an EMBL/GenBank/DDBJ whole genome shotgun (WGS) entry which is preliminary data.</text>
</comment>
<dbReference type="InterPro" id="IPR006094">
    <property type="entry name" value="Oxid_FAD_bind_N"/>
</dbReference>
<dbReference type="GO" id="GO:0071949">
    <property type="term" value="F:FAD binding"/>
    <property type="evidence" value="ECO:0007669"/>
    <property type="project" value="InterPro"/>
</dbReference>
<feature type="domain" description="FAD-binding PCMH-type" evidence="4">
    <location>
        <begin position="2"/>
        <end position="181"/>
    </location>
</feature>
<reference evidence="5 6" key="1">
    <citation type="submission" date="2016-03" db="EMBL/GenBank/DDBJ databases">
        <title>Chemosynthetic sulphur-oxidizing symbionts of marine invertebrate animals are capable of nitrogen fixation.</title>
        <authorList>
            <person name="Petersen J.M."/>
            <person name="Kemper A."/>
            <person name="Gruber-Vodicka H."/>
            <person name="Cardini U."/>
            <person name="Geest Mvander."/>
            <person name="Kleiner M."/>
            <person name="Bulgheresi S."/>
            <person name="Fussmann M."/>
            <person name="Herbold C."/>
            <person name="Seah B.K.B."/>
            <person name="Antony C.Paul."/>
            <person name="Liu D."/>
            <person name="Belitz A."/>
            <person name="Weber M."/>
        </authorList>
    </citation>
    <scope>NUCLEOTIDE SEQUENCE [LARGE SCALE GENOMIC DNA]</scope>
    <source>
        <strain evidence="5">G_D</strain>
    </source>
</reference>
<dbReference type="EMBL" id="LVJZ01000003">
    <property type="protein sequence ID" value="ODB96760.1"/>
    <property type="molecule type" value="Genomic_DNA"/>
</dbReference>
<name>A0A1E2UPT2_9GAMM</name>
<evidence type="ECO:0000256" key="3">
    <source>
        <dbReference type="ARBA" id="ARBA00023002"/>
    </source>
</evidence>